<protein>
    <submittedName>
        <fullName evidence="6">Metallophosphoesterase</fullName>
    </submittedName>
</protein>
<evidence type="ECO:0000256" key="1">
    <source>
        <dbReference type="ARBA" id="ARBA00022723"/>
    </source>
</evidence>
<keyword evidence="7" id="KW-1185">Reference proteome</keyword>
<dbReference type="Proteomes" id="UP000711047">
    <property type="component" value="Unassembled WGS sequence"/>
</dbReference>
<evidence type="ECO:0000256" key="2">
    <source>
        <dbReference type="ARBA" id="ARBA00022801"/>
    </source>
</evidence>
<dbReference type="InterPro" id="IPR050884">
    <property type="entry name" value="CNP_phosphodiesterase-III"/>
</dbReference>
<dbReference type="Pfam" id="PF20698">
    <property type="entry name" value="PIN-TPR-GreABC"/>
    <property type="match status" value="1"/>
</dbReference>
<feature type="domain" description="HTH" evidence="5">
    <location>
        <begin position="993"/>
        <end position="1062"/>
    </location>
</feature>
<dbReference type="Pfam" id="PF00149">
    <property type="entry name" value="Metallophos"/>
    <property type="match status" value="1"/>
</dbReference>
<dbReference type="EMBL" id="JABMKX010000024">
    <property type="protein sequence ID" value="NQX49326.1"/>
    <property type="molecule type" value="Genomic_DNA"/>
</dbReference>
<name>A0ABX2E0H7_9BACL</name>
<evidence type="ECO:0000259" key="3">
    <source>
        <dbReference type="Pfam" id="PF00149"/>
    </source>
</evidence>
<keyword evidence="2" id="KW-0378">Hydrolase</keyword>
<dbReference type="Pfam" id="PF24407">
    <property type="entry name" value="HTH_upst_double_PIN"/>
    <property type="match status" value="1"/>
</dbReference>
<dbReference type="InterPro" id="IPR048987">
    <property type="entry name" value="PIN-TPR-GreABC"/>
</dbReference>
<feature type="domain" description="Calcineurin-like phosphoesterase" evidence="3">
    <location>
        <begin position="5"/>
        <end position="252"/>
    </location>
</feature>
<proteinExistence type="predicted"/>
<comment type="caution">
    <text evidence="6">The sequence shown here is derived from an EMBL/GenBank/DDBJ whole genome shotgun (WGS) entry which is preliminary data.</text>
</comment>
<dbReference type="InterPro" id="IPR004843">
    <property type="entry name" value="Calcineurin-like_PHP"/>
</dbReference>
<feature type="domain" description="PIN" evidence="4">
    <location>
        <begin position="1253"/>
        <end position="1367"/>
    </location>
</feature>
<gene>
    <name evidence="6" type="ORF">HQN87_28820</name>
</gene>
<dbReference type="RefSeq" id="WP_216857487.1">
    <property type="nucleotide sequence ID" value="NZ_JABMKX010000024.1"/>
</dbReference>
<organism evidence="6 7">
    <name type="scientific">Paenibacillus tritici</name>
    <dbReference type="NCBI Taxonomy" id="1873425"/>
    <lineage>
        <taxon>Bacteria</taxon>
        <taxon>Bacillati</taxon>
        <taxon>Bacillota</taxon>
        <taxon>Bacilli</taxon>
        <taxon>Bacillales</taxon>
        <taxon>Paenibacillaceae</taxon>
        <taxon>Paenibacillus</taxon>
    </lineage>
</organism>
<evidence type="ECO:0000313" key="6">
    <source>
        <dbReference type="EMBL" id="NQX49326.1"/>
    </source>
</evidence>
<sequence>MEQVILHLSDLHFGSERGNLSKTAMRTLCLNNLLECIKEQSPEWQPTIICISGDIGYAGSAEDYVEASEWLSKLLEATRLDPSKIILCAGNHDVNRTETRGLSYPSNPETADKWLEWPVPSHILKPFEHFASFCKSFGIIPFKILKDEQYLVGAREVNGMRFVSFNSSWFCIDNDDRSKLWVGLSHIQAVENDGFLKLKRDSTDSPCIALIHHPREWLNDSEHTGYALGNRPNTIDYLAERCDLILTGHTHGSIRKPDKIADAAWNITAGATFDNPGHFNNFSIIKVKKSGFSLRRFEFDPRASDRPWEEKRTPGFFNFGAYVSNDNTPEDSDIAAELHVSDIPPINSGVFSFSQFPLELIDQKIKYEVGVLRKSRYFSEFDTTGSSLVLIRKLIEGELIGGSNGLKSQAIALCVRFMVRTYDISKVEEYLEVAIGMGSCKEIEIAKAFIYSQKGELKKALSLLAGIDSPDSRSAAMMIISHHEGAEKAVNWPHIAGIKIVDFDLSGKVFLISNLLELARWSDALEIVYILTNKDKDELPILYHLVAIVYLTSAIPLELRATVLNQLPIDIRNFPLASDENAIKARRIAHENFIKATEIAEVLKLTTARKMDDEYAIWLEMTEPEFYTKGRQRLEEKLRDPRTSLGLVPLGLQFDIKLDLIMVEQEIERQIALNGGITRDAAITRFALAFTRKNPEDIANYVIRHSEELETYFDRKSLRFLQIDMFSKAGFADKANAELDLLLNEGISPADEFRLRNTIAEIKGTDLIEIRKSQFKQTGSISDLYSLVEELENKEEWISLCEYGDILFQKTRSTQDAERLATALYNAQETERLIEMIEANDEFLSQSKSLHLLYCWALYNEGDLLKARSEFEKLNNYIKKDSNYRALQVSLGIALGEWHYLTAFVANEYMEKDDRSAYELIKTAQLAYHLTSPYAKDLMFAASEKGVNDANVLTAAYFLATTAGWENDIKISQWLQMAADLSGEDGPIQTMTLKDLIDRKPDWEQRESETLLLLKRGEIPQFLAADSLNRSLINFMLFPALVNLSLSDPRRRSTIPAYNGNRQAMNLDKVDNIAIEATALLTLSFLDLLERVFDYFNTIYLPHSTMHWLFEEKQKVSFHQPSRIKDAHKVSNLIATGVLEKFVQSALIDNDLSNQIGDSLAKLISEAEKDRQDNIQRIVVRSSPVHRINSLMEEEADLTAHTATMSSCQIIVDKLRQKGQITAEEHKRATAYLQFHEKPWPNQPEIKNGAILYLDDVAVNYFLHLGMLGKIQAAGFTAIISTREVLEANELISYESISSDVSQSIERIRSVVSLRIQDGKIKIGRRQNIKEWDKQSITDHPTVGVISLATYCDAILSDDRFLNQHEHVDNGQAQAKTLSTVDVLEMMASNGTINSDELLEIKTKLRRAGYYLVPIATNELEASLVAASVKEEVVIETAELKAIRESILQVRMSSWFQLPKEANWLDNTFKTLLQVLMKFWRVGTDLNKVIAYSNWIFDLMDIRGWSQFYEKEIADNLVKTGRGVFILMLLTPSSNIPNSTINAYWDWLEERVLIPIKEESPELYTWIINWLINEIIEMSNSEELAEKLAGNPHVKKMIVLSMLNKLPPIVRTSLLEHQQFSREFSGSASYFLMITSELAIRRYELYDAFRKIYSGKSNITVQDNSGREWNLEFYNQGEKESPYFLLSLGEESFILPQFTELSHDRATRLDSFDRLVFDVNLPITARESWRSILSEHSFNDDEMDAYRSDLDDTPILMARSMREDFENRQCNVSNLVPSSRRYYERLIGCYDGSVSIKEYAKKIGRQLFQQLSEWTSYNGFLWSLFLSSHSELTAEIDVEDLESEEIIRIFGFLEEYGDKISQLGAVEIGLRILPEKPEIEPIIIRLMKQIRDDDVDKSDSGFKLLSALFILVDGELSRIRLFSGEPPFYRRLASLSQAALIQRELLITGIDIQQFCKWALSTRVEQYYFQTLSDMRLEPRWNPDFAFASQLKAEFLSRILIAAKNYEGHIKDGELRDLVFGSSSNLFAGVGNLFFPGPLEGTSDNTIIMPAEVMEIIELQLSNEKVSPSSFVALINSAFIFNIELKYAEMAAKALRLSSYQLSNLVDSSQLYTTLNGLSAVAAVSRSSELANDLRILVRRYRMDSHYNLSVEEAMRICLIAAASCEDLEKWSEFVGNCFSDIAFGVLEGNEDEIFLSHLQSLCHAVPELWFTCGKVDAALRACISSRSV</sequence>
<dbReference type="InterPro" id="IPR056620">
    <property type="entry name" value="HTH_next_PIN-TPR-GreABC"/>
</dbReference>
<evidence type="ECO:0000259" key="4">
    <source>
        <dbReference type="Pfam" id="PF20698"/>
    </source>
</evidence>
<reference evidence="6 7" key="1">
    <citation type="submission" date="2020-05" db="EMBL/GenBank/DDBJ databases">
        <title>Paenibacillus glebae, sp. nov., Paenibacillus humi sp. nov., Paenibacillus pedi sp. nov., Paenibacillus terrestris sp. nov. and Paenibacillus terricola sp. nov., isolated from a forest top soil sample.</title>
        <authorList>
            <person name="Qi S."/>
            <person name="Carlier A."/>
            <person name="Cnockaert M."/>
            <person name="Vandamme P."/>
        </authorList>
    </citation>
    <scope>NUCLEOTIDE SEQUENCE [LARGE SCALE GENOMIC DNA]</scope>
    <source>
        <strain evidence="6 7">LMG 29502</strain>
    </source>
</reference>
<dbReference type="PANTHER" id="PTHR42988">
    <property type="entry name" value="PHOSPHOHYDROLASE"/>
    <property type="match status" value="1"/>
</dbReference>
<dbReference type="PANTHER" id="PTHR42988:SF2">
    <property type="entry name" value="CYCLIC NUCLEOTIDE PHOSPHODIESTERASE CBUA0032-RELATED"/>
    <property type="match status" value="1"/>
</dbReference>
<accession>A0ABX2E0H7</accession>
<keyword evidence="1" id="KW-0479">Metal-binding</keyword>
<evidence type="ECO:0000259" key="5">
    <source>
        <dbReference type="Pfam" id="PF24407"/>
    </source>
</evidence>
<evidence type="ECO:0000313" key="7">
    <source>
        <dbReference type="Proteomes" id="UP000711047"/>
    </source>
</evidence>